<protein>
    <recommendedName>
        <fullName evidence="4">DUF4079 family protein</fullName>
    </recommendedName>
</protein>
<feature type="transmembrane region" description="Helical" evidence="1">
    <location>
        <begin position="77"/>
        <end position="96"/>
    </location>
</feature>
<organism evidence="2 3">
    <name type="scientific">candidate division WOR-3 bacterium</name>
    <dbReference type="NCBI Taxonomy" id="2052148"/>
    <lineage>
        <taxon>Bacteria</taxon>
        <taxon>Bacteria division WOR-3</taxon>
    </lineage>
</organism>
<feature type="transmembrane region" description="Helical" evidence="1">
    <location>
        <begin position="6"/>
        <end position="25"/>
    </location>
</feature>
<evidence type="ECO:0000313" key="2">
    <source>
        <dbReference type="EMBL" id="MBM3332548.1"/>
    </source>
</evidence>
<sequence>MPWYGFIHPIIALGTLALGTVTAQVSLSKVSDWDFPMRRQRGRSIYFLLLCMANFVMGLFVNMGLRGIHKGVELTGHMTLSVIVLVAALIAALLTFSRSQPGQTPPHMRWHATFMVAAVALILTMGFLTGLKLIGS</sequence>
<accession>A0A938BV05</accession>
<comment type="caution">
    <text evidence="2">The sequence shown here is derived from an EMBL/GenBank/DDBJ whole genome shotgun (WGS) entry which is preliminary data.</text>
</comment>
<reference evidence="2" key="1">
    <citation type="submission" date="2019-03" db="EMBL/GenBank/DDBJ databases">
        <title>Lake Tanganyika Metagenome-Assembled Genomes (MAGs).</title>
        <authorList>
            <person name="Tran P."/>
        </authorList>
    </citation>
    <scope>NUCLEOTIDE SEQUENCE</scope>
    <source>
        <strain evidence="2">K_DeepCast_150m_m2_040</strain>
    </source>
</reference>
<keyword evidence="1" id="KW-0812">Transmembrane</keyword>
<feature type="transmembrane region" description="Helical" evidence="1">
    <location>
        <begin position="45"/>
        <end position="65"/>
    </location>
</feature>
<evidence type="ECO:0008006" key="4">
    <source>
        <dbReference type="Google" id="ProtNLM"/>
    </source>
</evidence>
<dbReference type="EMBL" id="VGIR01000099">
    <property type="protein sequence ID" value="MBM3332548.1"/>
    <property type="molecule type" value="Genomic_DNA"/>
</dbReference>
<dbReference type="Proteomes" id="UP000779900">
    <property type="component" value="Unassembled WGS sequence"/>
</dbReference>
<proteinExistence type="predicted"/>
<feature type="transmembrane region" description="Helical" evidence="1">
    <location>
        <begin position="108"/>
        <end position="128"/>
    </location>
</feature>
<name>A0A938BV05_UNCW3</name>
<evidence type="ECO:0000313" key="3">
    <source>
        <dbReference type="Proteomes" id="UP000779900"/>
    </source>
</evidence>
<dbReference type="AlphaFoldDB" id="A0A938BV05"/>
<keyword evidence="1" id="KW-0472">Membrane</keyword>
<gene>
    <name evidence="2" type="ORF">FJY68_12000</name>
</gene>
<evidence type="ECO:0000256" key="1">
    <source>
        <dbReference type="SAM" id="Phobius"/>
    </source>
</evidence>
<keyword evidence="1" id="KW-1133">Transmembrane helix</keyword>